<dbReference type="Proteomes" id="UP001150581">
    <property type="component" value="Unassembled WGS sequence"/>
</dbReference>
<evidence type="ECO:0000313" key="2">
    <source>
        <dbReference type="Proteomes" id="UP001150581"/>
    </source>
</evidence>
<sequence>MAASAKPIGDELGAGLVQVDAAWQFLRKHEARPHEDVEYTVSVQDSDDMQGIYLRSPEDSAVARHLQVRVQPVFPTDRAVRLENDSDGRSGEAQSQRMYDFEQRLVLTATAAWVRVPEFIYLNSSGSTIAVGVDATALAAGQLHVAAVHGYDSANVGRGPVFTIPVTVTKPLHVEPSACVRLDRLRMQPTEIVRRFIAVPEGATRATIHLRSRNDSPQTAPPSTFYLHCLQLSPQRRFTAYELKKSVQIGHKNYVAGGGSAEQQARFSMDVLGGVTLEVCIAKFWDCQGTHDIDARVEFTGIAPASGVLVLNGNTGIARADFAALVCPEYDVKPAATLHTLRTALRPVESSVAPLFGDRDAHPESGLPIYRLALDYKLSTKADGSSVHLRIPAFDSMIYESWADDFALAIFDANKRRVRSLIGYTKPVTLAKKGDYLVRVQVRHRSAKLLEPLRNTALVVDTRLSAPASLQIRRTHSAQFVTTSYAPVQKPTVARGTRFPLFIKTELSSVPTDASPGDVLLGSLVLNTSSAPVDIEYVVPAKVVSKPDSPKLTPAKVAEEVVPAAEKERKEMEEALRKVRIDWVKKTTDDAARESLVLDLIKASATDADRASVLSTHLESIDALGKATLPWSDKAFTPEKAKRAIKVADDLYALTYSLALTAKLYESQKPTSVEEKEAKEAAGKARDQLVSALTTKSRALAFLHFKQQANADASATTDASAAAAASTAAASETSDFVDVSAEDAADSIDALEEYTKAVAQLKQWVDGSQADGVPHLLASLPLLVAKQQFARALQPVLKWLSKSPLLSSNADERKCMRELRDFD</sequence>
<gene>
    <name evidence="1" type="ORF">LPJ66_004185</name>
</gene>
<comment type="caution">
    <text evidence="1">The sequence shown here is derived from an EMBL/GenBank/DDBJ whole genome shotgun (WGS) entry which is preliminary data.</text>
</comment>
<proteinExistence type="predicted"/>
<accession>A0ACC1IIM9</accession>
<evidence type="ECO:0000313" key="1">
    <source>
        <dbReference type="EMBL" id="KAJ1896115.1"/>
    </source>
</evidence>
<keyword evidence="2" id="KW-1185">Reference proteome</keyword>
<dbReference type="EMBL" id="JANBPG010000485">
    <property type="protein sequence ID" value="KAJ1896115.1"/>
    <property type="molecule type" value="Genomic_DNA"/>
</dbReference>
<protein>
    <submittedName>
        <fullName evidence="1">Uncharacterized protein</fullName>
    </submittedName>
</protein>
<name>A0ACC1IIM9_9FUNG</name>
<reference evidence="1" key="1">
    <citation type="submission" date="2022-07" db="EMBL/GenBank/DDBJ databases">
        <title>Phylogenomic reconstructions and comparative analyses of Kickxellomycotina fungi.</title>
        <authorList>
            <person name="Reynolds N.K."/>
            <person name="Stajich J.E."/>
            <person name="Barry K."/>
            <person name="Grigoriev I.V."/>
            <person name="Crous P."/>
            <person name="Smith M.E."/>
        </authorList>
    </citation>
    <scope>NUCLEOTIDE SEQUENCE</scope>
    <source>
        <strain evidence="1">Benny 63K</strain>
    </source>
</reference>
<organism evidence="1 2">
    <name type="scientific">Kickxella alabastrina</name>
    <dbReference type="NCBI Taxonomy" id="61397"/>
    <lineage>
        <taxon>Eukaryota</taxon>
        <taxon>Fungi</taxon>
        <taxon>Fungi incertae sedis</taxon>
        <taxon>Zoopagomycota</taxon>
        <taxon>Kickxellomycotina</taxon>
        <taxon>Kickxellomycetes</taxon>
        <taxon>Kickxellales</taxon>
        <taxon>Kickxellaceae</taxon>
        <taxon>Kickxella</taxon>
    </lineage>
</organism>